<dbReference type="AlphaFoldDB" id="A0A4P6M1C7"/>
<sequence length="46" mass="5451">MEENMTDKQFKTILEMFGMILDGCKDLEEAKKKVEKLLEEQKNKSE</sequence>
<dbReference type="KEGG" id="bpro:PMF13cell1_04453"/>
<evidence type="ECO:0000313" key="1">
    <source>
        <dbReference type="EMBL" id="QBE98884.1"/>
    </source>
</evidence>
<gene>
    <name evidence="1" type="ORF">PMF13cell1_04453</name>
</gene>
<dbReference type="RefSeq" id="WP_165392547.1">
    <property type="nucleotide sequence ID" value="NZ_CP035945.1"/>
</dbReference>
<reference evidence="1 2" key="1">
    <citation type="submission" date="2019-01" db="EMBL/GenBank/DDBJ databases">
        <title>PMF-metabolizing Aryl O-demethylase.</title>
        <authorList>
            <person name="Kim M."/>
        </authorList>
    </citation>
    <scope>NUCLEOTIDE SEQUENCE [LARGE SCALE GENOMIC DNA]</scope>
    <source>
        <strain evidence="1 2">PMF1</strain>
    </source>
</reference>
<proteinExistence type="predicted"/>
<dbReference type="EMBL" id="CP035945">
    <property type="protein sequence ID" value="QBE98884.1"/>
    <property type="molecule type" value="Genomic_DNA"/>
</dbReference>
<accession>A0A4P6M1C7</accession>
<dbReference type="Proteomes" id="UP000289794">
    <property type="component" value="Chromosome"/>
</dbReference>
<protein>
    <submittedName>
        <fullName evidence="1">Uncharacterized protein</fullName>
    </submittedName>
</protein>
<name>A0A4P6M1C7_9FIRM</name>
<evidence type="ECO:0000313" key="2">
    <source>
        <dbReference type="Proteomes" id="UP000289794"/>
    </source>
</evidence>
<organism evidence="1 2">
    <name type="scientific">Blautia producta</name>
    <dbReference type="NCBI Taxonomy" id="33035"/>
    <lineage>
        <taxon>Bacteria</taxon>
        <taxon>Bacillati</taxon>
        <taxon>Bacillota</taxon>
        <taxon>Clostridia</taxon>
        <taxon>Lachnospirales</taxon>
        <taxon>Lachnospiraceae</taxon>
        <taxon>Blautia</taxon>
    </lineage>
</organism>